<feature type="chain" id="PRO_5020619645" evidence="1">
    <location>
        <begin position="27"/>
        <end position="115"/>
    </location>
</feature>
<comment type="caution">
    <text evidence="3">The sequence shown here is derived from an EMBL/GenBank/DDBJ whole genome shotgun (WGS) entry which is preliminary data.</text>
</comment>
<feature type="domain" description="Secretion system C-terminal sorting" evidence="2">
    <location>
        <begin position="47"/>
        <end position="105"/>
    </location>
</feature>
<dbReference type="InterPro" id="IPR026444">
    <property type="entry name" value="Secre_tail"/>
</dbReference>
<protein>
    <submittedName>
        <fullName evidence="3">Putative secreted protein (Por secretion system target)</fullName>
    </submittedName>
</protein>
<evidence type="ECO:0000256" key="1">
    <source>
        <dbReference type="SAM" id="SignalP"/>
    </source>
</evidence>
<dbReference type="EMBL" id="SLWK01000004">
    <property type="protein sequence ID" value="TCO08719.1"/>
    <property type="molecule type" value="Genomic_DNA"/>
</dbReference>
<dbReference type="RefSeq" id="WP_132433313.1">
    <property type="nucleotide sequence ID" value="NZ_SLWK01000004.1"/>
</dbReference>
<keyword evidence="4" id="KW-1185">Reference proteome</keyword>
<dbReference type="Pfam" id="PF18962">
    <property type="entry name" value="Por_Secre_tail"/>
    <property type="match status" value="1"/>
</dbReference>
<evidence type="ECO:0000313" key="4">
    <source>
        <dbReference type="Proteomes" id="UP000295221"/>
    </source>
</evidence>
<sequence length="115" mass="12703">MNNFYNVIRITLVCFFVLLSANKVTGATFDFSEEPAVKTTVSVNTNGDIVVNNPDEENYTIQVFDLTGKEILRREVISEIGAQTLSSSSLRRGVYLVRVTPASNAPSATIKIMIR</sequence>
<organism evidence="3 4">
    <name type="scientific">Natronoflexus pectinivorans</name>
    <dbReference type="NCBI Taxonomy" id="682526"/>
    <lineage>
        <taxon>Bacteria</taxon>
        <taxon>Pseudomonadati</taxon>
        <taxon>Bacteroidota</taxon>
        <taxon>Bacteroidia</taxon>
        <taxon>Marinilabiliales</taxon>
        <taxon>Marinilabiliaceae</taxon>
        <taxon>Natronoflexus</taxon>
    </lineage>
</organism>
<dbReference type="AlphaFoldDB" id="A0A4R2GJ25"/>
<gene>
    <name evidence="3" type="ORF">EV194_10430</name>
</gene>
<name>A0A4R2GJ25_9BACT</name>
<keyword evidence="1" id="KW-0732">Signal</keyword>
<proteinExistence type="predicted"/>
<dbReference type="NCBIfam" id="TIGR04183">
    <property type="entry name" value="Por_Secre_tail"/>
    <property type="match status" value="1"/>
</dbReference>
<accession>A0A4R2GJ25</accession>
<reference evidence="3 4" key="1">
    <citation type="submission" date="2019-03" db="EMBL/GenBank/DDBJ databases">
        <title>Genomic Encyclopedia of Type Strains, Phase IV (KMG-IV): sequencing the most valuable type-strain genomes for metagenomic binning, comparative biology and taxonomic classification.</title>
        <authorList>
            <person name="Goeker M."/>
        </authorList>
    </citation>
    <scope>NUCLEOTIDE SEQUENCE [LARGE SCALE GENOMIC DNA]</scope>
    <source>
        <strain evidence="3 4">DSM 24179</strain>
    </source>
</reference>
<dbReference type="OrthoDB" id="1123022at2"/>
<feature type="signal peptide" evidence="1">
    <location>
        <begin position="1"/>
        <end position="26"/>
    </location>
</feature>
<evidence type="ECO:0000259" key="2">
    <source>
        <dbReference type="Pfam" id="PF18962"/>
    </source>
</evidence>
<dbReference type="Proteomes" id="UP000295221">
    <property type="component" value="Unassembled WGS sequence"/>
</dbReference>
<evidence type="ECO:0000313" key="3">
    <source>
        <dbReference type="EMBL" id="TCO08719.1"/>
    </source>
</evidence>